<proteinExistence type="predicted"/>
<evidence type="ECO:0000256" key="1">
    <source>
        <dbReference type="SAM" id="MobiDB-lite"/>
    </source>
</evidence>
<accession>A0A2A9MF84</accession>
<feature type="region of interest" description="Disordered" evidence="1">
    <location>
        <begin position="1"/>
        <end position="214"/>
    </location>
</feature>
<feature type="compositionally biased region" description="Low complexity" evidence="1">
    <location>
        <begin position="31"/>
        <end position="42"/>
    </location>
</feature>
<feature type="region of interest" description="Disordered" evidence="1">
    <location>
        <begin position="569"/>
        <end position="655"/>
    </location>
</feature>
<feature type="compositionally biased region" description="Low complexity" evidence="1">
    <location>
        <begin position="60"/>
        <end position="70"/>
    </location>
</feature>
<organism evidence="2 3">
    <name type="scientific">Besnoitia besnoiti</name>
    <name type="common">Apicomplexan protozoan</name>
    <dbReference type="NCBI Taxonomy" id="94643"/>
    <lineage>
        <taxon>Eukaryota</taxon>
        <taxon>Sar</taxon>
        <taxon>Alveolata</taxon>
        <taxon>Apicomplexa</taxon>
        <taxon>Conoidasida</taxon>
        <taxon>Coccidia</taxon>
        <taxon>Eucoccidiorida</taxon>
        <taxon>Eimeriorina</taxon>
        <taxon>Sarcocystidae</taxon>
        <taxon>Besnoitia</taxon>
    </lineage>
</organism>
<dbReference type="GeneID" id="40312108"/>
<evidence type="ECO:0000313" key="3">
    <source>
        <dbReference type="Proteomes" id="UP000224006"/>
    </source>
</evidence>
<feature type="compositionally biased region" description="Basic and acidic residues" evidence="1">
    <location>
        <begin position="201"/>
        <end position="211"/>
    </location>
</feature>
<dbReference type="Proteomes" id="UP000224006">
    <property type="component" value="Unassembled WGS sequence"/>
</dbReference>
<reference evidence="2 3" key="1">
    <citation type="submission" date="2017-09" db="EMBL/GenBank/DDBJ databases">
        <title>Genome sequencing of Besnoitia besnoiti strain Bb-Ger1.</title>
        <authorList>
            <person name="Schares G."/>
            <person name="Venepally P."/>
            <person name="Lorenzi H.A."/>
        </authorList>
    </citation>
    <scope>NUCLEOTIDE SEQUENCE [LARGE SCALE GENOMIC DNA]</scope>
    <source>
        <strain evidence="2 3">Bb-Ger1</strain>
    </source>
</reference>
<feature type="compositionally biased region" description="Basic and acidic residues" evidence="1">
    <location>
        <begin position="7"/>
        <end position="23"/>
    </location>
</feature>
<feature type="region of interest" description="Disordered" evidence="1">
    <location>
        <begin position="397"/>
        <end position="494"/>
    </location>
</feature>
<dbReference type="OrthoDB" id="333278at2759"/>
<dbReference type="AlphaFoldDB" id="A0A2A9MF84"/>
<dbReference type="RefSeq" id="XP_029218039.1">
    <property type="nucleotide sequence ID" value="XM_029365555.1"/>
</dbReference>
<dbReference type="EMBL" id="NWUJ01000007">
    <property type="protein sequence ID" value="PFH34030.1"/>
    <property type="molecule type" value="Genomic_DNA"/>
</dbReference>
<feature type="compositionally biased region" description="Acidic residues" evidence="1">
    <location>
        <begin position="626"/>
        <end position="644"/>
    </location>
</feature>
<comment type="caution">
    <text evidence="2">The sequence shown here is derived from an EMBL/GenBank/DDBJ whole genome shotgun (WGS) entry which is preliminary data.</text>
</comment>
<gene>
    <name evidence="2" type="ORF">BESB_071820</name>
</gene>
<feature type="region of interest" description="Disordered" evidence="1">
    <location>
        <begin position="243"/>
        <end position="349"/>
    </location>
</feature>
<feature type="compositionally biased region" description="Basic and acidic residues" evidence="1">
    <location>
        <begin position="306"/>
        <end position="319"/>
    </location>
</feature>
<dbReference type="VEuPathDB" id="ToxoDB:BESB_071820"/>
<feature type="compositionally biased region" description="Basic and acidic residues" evidence="1">
    <location>
        <begin position="326"/>
        <end position="339"/>
    </location>
</feature>
<evidence type="ECO:0000313" key="2">
    <source>
        <dbReference type="EMBL" id="PFH34030.1"/>
    </source>
</evidence>
<feature type="compositionally biased region" description="Basic and acidic residues" evidence="1">
    <location>
        <begin position="579"/>
        <end position="625"/>
    </location>
</feature>
<dbReference type="KEGG" id="bbes:BESB_071820"/>
<sequence>MGASIRELMKKERERREKERVQKSLEAARNSQPAPLSSPSSATCPVKCEKATTEVEEEAASVLAASPARPSARKEETAETGVSAPEASAEGGFSLLGDAYDEDSAEAGQVTGEQQHGVAESRSASPPSDEPRDRAGDATGADLPADFFDTEVPQGEGEGAGAEIEETQREEPPSDGDAPAEPEETLARRGLRGRGGPRAAPRLEDFLKEADEGGEEGAVEVAFEIEEPSADLLLPLKKALSKLASQGGGSDDATSLEATDAPPPGGLRERSEDATDAVEGERDERGAAGAAAQRKRNLTQASAGEPDAKRERRADRDVAAEPEEPGAGREGDKAGDKAGDTAGDEDGSLPFSISAALLASTAVDEMKWYHPYATVLHSEILHEEAELEDLRHRVEAATRRREAARQAASSALPAGPKASKATKEAKGSRNGADDELERTAEFLRALETQVAAERGRGDGAADTQRGADPSGGVEGGAEPDEPAGEDQLPYGFFDDEERDAEVRGLVGFKKLKELLARVAEKRREVADDLRQKKETTLQQRQDIQRFLAELEEEEQKAAAYRERVLKLKARRPAGSAAETARDERVAKLKSEPAGTKLDENRGESDAADRVKTSNLKEERSVKPELAEEEKDEAEDEEEEDEEDDFAWRAKSLMMT</sequence>
<keyword evidence="3" id="KW-1185">Reference proteome</keyword>
<feature type="compositionally biased region" description="Basic and acidic residues" evidence="1">
    <location>
        <begin position="267"/>
        <end position="286"/>
    </location>
</feature>
<name>A0A2A9MF84_BESBE</name>
<protein>
    <submittedName>
        <fullName evidence="2">Uncharacterized protein</fullName>
    </submittedName>
</protein>
<feature type="compositionally biased region" description="Low complexity" evidence="1">
    <location>
        <begin position="405"/>
        <end position="414"/>
    </location>
</feature>